<proteinExistence type="predicted"/>
<evidence type="ECO:0000313" key="3">
    <source>
        <dbReference type="Proteomes" id="UP001202248"/>
    </source>
</evidence>
<evidence type="ECO:0000313" key="2">
    <source>
        <dbReference type="EMBL" id="MCH5600254.1"/>
    </source>
</evidence>
<gene>
    <name evidence="2" type="ORF">MKP09_21185</name>
</gene>
<accession>A0ABS9SPC3</accession>
<dbReference type="EMBL" id="JAKWBL010000004">
    <property type="protein sequence ID" value="MCH5600254.1"/>
    <property type="molecule type" value="Genomic_DNA"/>
</dbReference>
<keyword evidence="3" id="KW-1185">Reference proteome</keyword>
<comment type="caution">
    <text evidence="2">The sequence shown here is derived from an EMBL/GenBank/DDBJ whole genome shotgun (WGS) entry which is preliminary data.</text>
</comment>
<organism evidence="2 3">
    <name type="scientific">Niabella ginsengisoli</name>
    <dbReference type="NCBI Taxonomy" id="522298"/>
    <lineage>
        <taxon>Bacteria</taxon>
        <taxon>Pseudomonadati</taxon>
        <taxon>Bacteroidota</taxon>
        <taxon>Chitinophagia</taxon>
        <taxon>Chitinophagales</taxon>
        <taxon>Chitinophagaceae</taxon>
        <taxon>Niabella</taxon>
    </lineage>
</organism>
<dbReference type="Proteomes" id="UP001202248">
    <property type="component" value="Unassembled WGS sequence"/>
</dbReference>
<sequence>MKRSNTEIEDILNSLDGISPANARPFMHTRVMAKIKEENNFWSRSVQFLAKPVIAFTCLSTIVIANIYTVINSDYEEQEASTVASNSISDVLQNDNYILAVADVNQ</sequence>
<reference evidence="2 3" key="1">
    <citation type="submission" date="2022-02" db="EMBL/GenBank/DDBJ databases">
        <authorList>
            <person name="Min J."/>
        </authorList>
    </citation>
    <scope>NUCLEOTIDE SEQUENCE [LARGE SCALE GENOMIC DNA]</scope>
    <source>
        <strain evidence="2 3">GR10-1</strain>
    </source>
</reference>
<protein>
    <submittedName>
        <fullName evidence="2">Uncharacterized protein</fullName>
    </submittedName>
</protein>
<dbReference type="RefSeq" id="WP_240832260.1">
    <property type="nucleotide sequence ID" value="NZ_JAKWBL010000004.1"/>
</dbReference>
<name>A0ABS9SPC3_9BACT</name>
<keyword evidence="1" id="KW-0472">Membrane</keyword>
<feature type="transmembrane region" description="Helical" evidence="1">
    <location>
        <begin position="53"/>
        <end position="71"/>
    </location>
</feature>
<keyword evidence="1" id="KW-0812">Transmembrane</keyword>
<keyword evidence="1" id="KW-1133">Transmembrane helix</keyword>
<evidence type="ECO:0000256" key="1">
    <source>
        <dbReference type="SAM" id="Phobius"/>
    </source>
</evidence>